<name>A0AAW7ZCA2_9FIRM</name>
<dbReference type="SUPFAM" id="SSF53323">
    <property type="entry name" value="Pyruvate-ferredoxin oxidoreductase, PFOR, domain III"/>
    <property type="match status" value="1"/>
</dbReference>
<dbReference type="Proteomes" id="UP001172911">
    <property type="component" value="Unassembled WGS sequence"/>
</dbReference>
<proteinExistence type="predicted"/>
<dbReference type="Gene3D" id="3.40.920.10">
    <property type="entry name" value="Pyruvate-ferredoxin oxidoreductase, PFOR, domain III"/>
    <property type="match status" value="1"/>
</dbReference>
<dbReference type="InterPro" id="IPR019752">
    <property type="entry name" value="Pyrv/ketoisovalerate_OxRed_cat"/>
</dbReference>
<evidence type="ECO:0000313" key="3">
    <source>
        <dbReference type="EMBL" id="MDO7786420.1"/>
    </source>
</evidence>
<keyword evidence="4" id="KW-1185">Reference proteome</keyword>
<dbReference type="PANTHER" id="PTHR42730:SF1">
    <property type="entry name" value="2-OXOGLUTARATE SYNTHASE SUBUNIT KORC"/>
    <property type="match status" value="1"/>
</dbReference>
<dbReference type="GO" id="GO:0016625">
    <property type="term" value="F:oxidoreductase activity, acting on the aldehyde or oxo group of donors, iron-sulfur protein as acceptor"/>
    <property type="evidence" value="ECO:0007669"/>
    <property type="project" value="InterPro"/>
</dbReference>
<dbReference type="RefSeq" id="WP_304541437.1">
    <property type="nucleotide sequence ID" value="NZ_JARPTC010000005.1"/>
</dbReference>
<evidence type="ECO:0000313" key="4">
    <source>
        <dbReference type="Proteomes" id="UP001172911"/>
    </source>
</evidence>
<dbReference type="EMBL" id="JARPTC010000005">
    <property type="protein sequence ID" value="MDO7786420.1"/>
    <property type="molecule type" value="Genomic_DNA"/>
</dbReference>
<evidence type="ECO:0000259" key="2">
    <source>
        <dbReference type="Pfam" id="PF01558"/>
    </source>
</evidence>
<dbReference type="AlphaFoldDB" id="A0AAW7ZCA2"/>
<dbReference type="PANTHER" id="PTHR42730">
    <property type="entry name" value="2-OXOGLUTARATE SYNTHASE SUBUNIT KORC"/>
    <property type="match status" value="1"/>
</dbReference>
<accession>A0AAW7ZCA2</accession>
<sequence length="181" mass="19306">MLQEILIAGFGGQGVLSTGQLMAYAGMIEGKQVAWIPSYGPEMRGGTANCGITISDEPISSPLVTEPTTLIVMNRPSLDKFEKAVVPGGLILINSSLVEQKVKREDVKAIEIPANKIAEELGNVRVANNVILGALIELTGIVTVEAVVESLKKVLPARRHNMIPVNQLALESGIKLAKELK</sequence>
<organism evidence="3 4">
    <name type="scientific">Desulforamulus aquiferis</name>
    <dbReference type="NCBI Taxonomy" id="1397668"/>
    <lineage>
        <taxon>Bacteria</taxon>
        <taxon>Bacillati</taxon>
        <taxon>Bacillota</taxon>
        <taxon>Clostridia</taxon>
        <taxon>Eubacteriales</taxon>
        <taxon>Peptococcaceae</taxon>
        <taxon>Desulforamulus</taxon>
    </lineage>
</organism>
<protein>
    <submittedName>
        <fullName evidence="3">2-oxoacid:acceptor oxidoreductase family protein</fullName>
    </submittedName>
</protein>
<keyword evidence="1" id="KW-0560">Oxidoreductase</keyword>
<dbReference type="InterPro" id="IPR002869">
    <property type="entry name" value="Pyrv_flavodox_OxRed_cen"/>
</dbReference>
<dbReference type="InterPro" id="IPR011894">
    <property type="entry name" value="PorC_KorC"/>
</dbReference>
<dbReference type="Pfam" id="PF01558">
    <property type="entry name" value="POR"/>
    <property type="match status" value="1"/>
</dbReference>
<dbReference type="InterPro" id="IPR052554">
    <property type="entry name" value="2-oxoglutarate_synth_KorC"/>
</dbReference>
<reference evidence="3" key="2">
    <citation type="submission" date="2023-03" db="EMBL/GenBank/DDBJ databases">
        <authorList>
            <person name="Zhang Z."/>
        </authorList>
    </citation>
    <scope>NUCLEOTIDE SEQUENCE</scope>
    <source>
        <strain evidence="3">DSA</strain>
    </source>
</reference>
<comment type="caution">
    <text evidence="3">The sequence shown here is derived from an EMBL/GenBank/DDBJ whole genome shotgun (WGS) entry which is preliminary data.</text>
</comment>
<evidence type="ECO:0000256" key="1">
    <source>
        <dbReference type="ARBA" id="ARBA00023002"/>
    </source>
</evidence>
<feature type="domain" description="Pyruvate/ketoisovalerate oxidoreductase catalytic" evidence="2">
    <location>
        <begin position="11"/>
        <end position="174"/>
    </location>
</feature>
<dbReference type="NCBIfam" id="TIGR02175">
    <property type="entry name" value="PorC_KorC"/>
    <property type="match status" value="1"/>
</dbReference>
<reference evidence="3" key="1">
    <citation type="journal article" date="2023" name="J. Hazard. Mater.">
        <title>Anaerobic biodegradation of pyrene and benzo[a]pyrene by a new sulfate-reducing Desulforamulus aquiferis strain DSA.</title>
        <authorList>
            <person name="Zhang Z."/>
            <person name="Sun J."/>
            <person name="Gong X."/>
            <person name="Wang C."/>
            <person name="Wang H."/>
        </authorList>
    </citation>
    <scope>NUCLEOTIDE SEQUENCE</scope>
    <source>
        <strain evidence="3">DSA</strain>
    </source>
</reference>
<gene>
    <name evidence="3" type="ORF">P6N53_04195</name>
</gene>